<name>A0A074KUC1_9BACT</name>
<comment type="caution">
    <text evidence="1">The sequence shown here is derived from an EMBL/GenBank/DDBJ whole genome shotgun (WGS) entry which is preliminary data.</text>
</comment>
<sequence>MAEILPIKAWRYNAALNEQIEDLTSPLFDVVSTKQREALYRNPKNSIHLSVPKGENPAQEAKKTLKSWKEDKVILQDPIPGIYVYYQYFRLPGLDEEHCRKGFIINIKAYDWSEKIILRHENTIAKAVNDRINLLKETGFQSSPTHGLYTDIDFDLEQYMDEAISAPIYDIEDYQGIREKLGVIHDAKIIAKFIKKIAGNTIILADGHHRYEGALAYQKEMSEQNPSHTGEESYNYHMMYLTNTEAKDLRILPTHRLFQYIALSEEEIITKLDEDFIIRPLDDPQEIGELIIHKKWAFGLVFKNSAYKIRLKPEKINNYGHDLPDAIKNLDLTVLHYFFIEKILGIPLAEQRFSDSLDYERNLSRCHFKISTGQADFGIITKEISMREVISVCESGYLMPQKSTYFYPKALSGLIFGSVLPEDFDFPYGIFSTKKKTAAK</sequence>
<dbReference type="InterPro" id="IPR008323">
    <property type="entry name" value="UCP033563"/>
</dbReference>
<proteinExistence type="predicted"/>
<reference evidence="1 2" key="1">
    <citation type="submission" date="2014-04" db="EMBL/GenBank/DDBJ databases">
        <title>Characterization and application of a salt tolerant electro-active bacterium.</title>
        <authorList>
            <person name="Yang L."/>
            <person name="Wei S."/>
            <person name="Tay Q.X.M."/>
        </authorList>
    </citation>
    <scope>NUCLEOTIDE SEQUENCE [LARGE SCALE GENOMIC DNA]</scope>
    <source>
        <strain evidence="1 2">LY1</strain>
    </source>
</reference>
<dbReference type="PIRSF" id="PIRSF033563">
    <property type="entry name" value="UCP033563"/>
    <property type="match status" value="1"/>
</dbReference>
<protein>
    <recommendedName>
        <fullName evidence="3">DUF1015 domain-containing protein</fullName>
    </recommendedName>
</protein>
<dbReference type="AlphaFoldDB" id="A0A074KUC1"/>
<dbReference type="OrthoDB" id="9781616at2"/>
<dbReference type="EMBL" id="JMIH01000024">
    <property type="protein sequence ID" value="KEO72509.1"/>
    <property type="molecule type" value="Genomic_DNA"/>
</dbReference>
<organism evidence="1 2">
    <name type="scientific">Anditalea andensis</name>
    <dbReference type="NCBI Taxonomy" id="1048983"/>
    <lineage>
        <taxon>Bacteria</taxon>
        <taxon>Pseudomonadati</taxon>
        <taxon>Bacteroidota</taxon>
        <taxon>Cytophagia</taxon>
        <taxon>Cytophagales</taxon>
        <taxon>Cytophagaceae</taxon>
        <taxon>Anditalea</taxon>
    </lineage>
</organism>
<gene>
    <name evidence="1" type="ORF">EL17_17375</name>
</gene>
<evidence type="ECO:0008006" key="3">
    <source>
        <dbReference type="Google" id="ProtNLM"/>
    </source>
</evidence>
<dbReference type="PANTHER" id="PTHR36454:SF1">
    <property type="entry name" value="DUF1015 DOMAIN-CONTAINING PROTEIN"/>
    <property type="match status" value="1"/>
</dbReference>
<dbReference type="Proteomes" id="UP000027821">
    <property type="component" value="Unassembled WGS sequence"/>
</dbReference>
<keyword evidence="2" id="KW-1185">Reference proteome</keyword>
<dbReference type="RefSeq" id="WP_035077099.1">
    <property type="nucleotide sequence ID" value="NZ_JMIH01000024.1"/>
</dbReference>
<dbReference type="PANTHER" id="PTHR36454">
    <property type="entry name" value="LMO2823 PROTEIN"/>
    <property type="match status" value="1"/>
</dbReference>
<evidence type="ECO:0000313" key="2">
    <source>
        <dbReference type="Proteomes" id="UP000027821"/>
    </source>
</evidence>
<dbReference type="STRING" id="1048983.EL17_17375"/>
<accession>A0A074KUC1</accession>
<evidence type="ECO:0000313" key="1">
    <source>
        <dbReference type="EMBL" id="KEO72509.1"/>
    </source>
</evidence>
<dbReference type="Pfam" id="PF06245">
    <property type="entry name" value="DUF1015"/>
    <property type="match status" value="1"/>
</dbReference>
<dbReference type="eggNOG" id="COG4198">
    <property type="taxonomic scope" value="Bacteria"/>
</dbReference>